<gene>
    <name evidence="1" type="ORF">PFISCL1PPCAC_1969</name>
</gene>
<keyword evidence="2" id="KW-1185">Reference proteome</keyword>
<feature type="non-terminal residue" evidence="1">
    <location>
        <position position="264"/>
    </location>
</feature>
<dbReference type="EMBL" id="BTSY01000001">
    <property type="protein sequence ID" value="GMT10672.1"/>
    <property type="molecule type" value="Genomic_DNA"/>
</dbReference>
<sequence length="264" mass="29763">SNCLSISNGTMVSHSINLFYSQFGQSLLRFFNHFFMDRSLSLSFYHSSEVNSSLFLVSLSEISLGEDEIVLDSRLDRIHCEKILEGIVVGARGKGTDQFACQSLLDEGKGSHLVRETTAHVQTHHVGLRQQLDGGVEILLEECSNLHLFEGRSGRFRDRTSDNRSCFGSIGGERRRRERRLSQNKGFSAQKSPLLIVLNGIGLEEHCLGESPFDLPRLLHLCELFECLIRSILQKKSVHVVHVDGLKGSRRRGWLVGRIEVENE</sequence>
<accession>A0AAV5UTW4</accession>
<protein>
    <recommendedName>
        <fullName evidence="3">Ribosomal protein</fullName>
    </recommendedName>
</protein>
<feature type="non-terminal residue" evidence="1">
    <location>
        <position position="1"/>
    </location>
</feature>
<reference evidence="1" key="1">
    <citation type="submission" date="2023-10" db="EMBL/GenBank/DDBJ databases">
        <title>Genome assembly of Pristionchus species.</title>
        <authorList>
            <person name="Yoshida K."/>
            <person name="Sommer R.J."/>
        </authorList>
    </citation>
    <scope>NUCLEOTIDE SEQUENCE</scope>
    <source>
        <strain evidence="1">RS5133</strain>
    </source>
</reference>
<organism evidence="1 2">
    <name type="scientific">Pristionchus fissidentatus</name>
    <dbReference type="NCBI Taxonomy" id="1538716"/>
    <lineage>
        <taxon>Eukaryota</taxon>
        <taxon>Metazoa</taxon>
        <taxon>Ecdysozoa</taxon>
        <taxon>Nematoda</taxon>
        <taxon>Chromadorea</taxon>
        <taxon>Rhabditida</taxon>
        <taxon>Rhabditina</taxon>
        <taxon>Diplogasteromorpha</taxon>
        <taxon>Diplogasteroidea</taxon>
        <taxon>Neodiplogasteridae</taxon>
        <taxon>Pristionchus</taxon>
    </lineage>
</organism>
<comment type="caution">
    <text evidence="1">The sequence shown here is derived from an EMBL/GenBank/DDBJ whole genome shotgun (WGS) entry which is preliminary data.</text>
</comment>
<proteinExistence type="predicted"/>
<evidence type="ECO:0008006" key="3">
    <source>
        <dbReference type="Google" id="ProtNLM"/>
    </source>
</evidence>
<evidence type="ECO:0000313" key="1">
    <source>
        <dbReference type="EMBL" id="GMT10672.1"/>
    </source>
</evidence>
<dbReference type="Proteomes" id="UP001432322">
    <property type="component" value="Unassembled WGS sequence"/>
</dbReference>
<dbReference type="AlphaFoldDB" id="A0AAV5UTW4"/>
<evidence type="ECO:0000313" key="2">
    <source>
        <dbReference type="Proteomes" id="UP001432322"/>
    </source>
</evidence>
<name>A0AAV5UTW4_9BILA</name>